<gene>
    <name evidence="1" type="ORF">ESV85_21960</name>
</gene>
<accession>A0A5C7A7S2</accession>
<comment type="caution">
    <text evidence="1">The sequence shown here is derived from an EMBL/GenBank/DDBJ whole genome shotgun (WGS) entry which is preliminary data.</text>
</comment>
<evidence type="ECO:0000313" key="2">
    <source>
        <dbReference type="Proteomes" id="UP000321935"/>
    </source>
</evidence>
<dbReference type="OrthoDB" id="789445at2"/>
<proteinExistence type="predicted"/>
<protein>
    <submittedName>
        <fullName evidence="1">Uncharacterized protein</fullName>
    </submittedName>
</protein>
<sequence length="300" mass="34646">MLNWKLMADPYPVLGDIIIIAKDGENSDRSKWLIGQFLQTEDGQQYGVLVDLTKEGAIIKKTDKFKYWCKLLEGGKKIPPDPKEEDFPEYYDFFKKLIASYENKFIVMAKLSKMAGGNFYALDLYFDGVYNRSLSLLDATLILLDSKNFMAAASIVRLHLDNFLRLHAAWIVDKPYDFVSEVMDGKSVRNLKDRNGNKMWDGYLVEDASKKYPWIRDVYDKSCGFIHFSGTHIFSNQKIIDNETRTIGSYIGKRDWDNVTDLNRIEVLAVMIEISDCILEYAYGWAIHKMQAKSESDKKN</sequence>
<evidence type="ECO:0000313" key="1">
    <source>
        <dbReference type="EMBL" id="TXE01838.1"/>
    </source>
</evidence>
<dbReference type="AlphaFoldDB" id="A0A5C7A7S2"/>
<dbReference type="Proteomes" id="UP000321935">
    <property type="component" value="Unassembled WGS sequence"/>
</dbReference>
<dbReference type="RefSeq" id="WP_146921473.1">
    <property type="nucleotide sequence ID" value="NZ_VORW01000038.1"/>
</dbReference>
<dbReference type="EMBL" id="VORW01000038">
    <property type="protein sequence ID" value="TXE01838.1"/>
    <property type="molecule type" value="Genomic_DNA"/>
</dbReference>
<reference evidence="1 2" key="1">
    <citation type="submission" date="2019-08" db="EMBL/GenBank/DDBJ databases">
        <title>Genomes sequence of Algoriphagus aquimarinus ACAM450.</title>
        <authorList>
            <person name="Bowman J.P."/>
        </authorList>
    </citation>
    <scope>NUCLEOTIDE SEQUENCE [LARGE SCALE GENOMIC DNA]</scope>
    <source>
        <strain evidence="1 2">ACAM 450</strain>
    </source>
</reference>
<organism evidence="1 2">
    <name type="scientific">Algoriphagus aquimarinus</name>
    <dbReference type="NCBI Taxonomy" id="237018"/>
    <lineage>
        <taxon>Bacteria</taxon>
        <taxon>Pseudomonadati</taxon>
        <taxon>Bacteroidota</taxon>
        <taxon>Cytophagia</taxon>
        <taxon>Cytophagales</taxon>
        <taxon>Cyclobacteriaceae</taxon>
        <taxon>Algoriphagus</taxon>
    </lineage>
</organism>
<name>A0A5C7A7S2_9BACT</name>